<keyword evidence="1 2" id="KW-0732">Signal</keyword>
<feature type="chain" id="PRO_5040931448" description="Porin family protein" evidence="2">
    <location>
        <begin position="22"/>
        <end position="224"/>
    </location>
</feature>
<sequence>MKKSKLTIIAASIVMSASAIASERVNFANPYELYTGASVGYGTNGAHLSAQFDTQMSQNWALLGKYNTEESFDNHNISFSAISKTGLGWTLAYDHDKNYKNENLTAKSTEISAHYLFGNNIGFSFIPELSVGSMTHNEMSNRAYYSDLTLNAIYNTSSGLWASVAPTYSYSYNDLKTKQGNESLRGWDVKASLGYTFMNNHSLAYEYKREHGDNLSLVKYSFGF</sequence>
<protein>
    <recommendedName>
        <fullName evidence="5">Porin family protein</fullName>
    </recommendedName>
</protein>
<evidence type="ECO:0008006" key="5">
    <source>
        <dbReference type="Google" id="ProtNLM"/>
    </source>
</evidence>
<organism evidence="3 4">
    <name type="scientific">Vibrio gelatinilyticus</name>
    <dbReference type="NCBI Taxonomy" id="2893468"/>
    <lineage>
        <taxon>Bacteria</taxon>
        <taxon>Pseudomonadati</taxon>
        <taxon>Pseudomonadota</taxon>
        <taxon>Gammaproteobacteria</taxon>
        <taxon>Vibrionales</taxon>
        <taxon>Vibrionaceae</taxon>
        <taxon>Vibrio</taxon>
    </lineage>
</organism>
<dbReference type="Proteomes" id="UP001139488">
    <property type="component" value="Unassembled WGS sequence"/>
</dbReference>
<dbReference type="Gene3D" id="2.40.160.40">
    <property type="entry name" value="monomeric porin ompg"/>
    <property type="match status" value="1"/>
</dbReference>
<keyword evidence="4" id="KW-1185">Reference proteome</keyword>
<feature type="signal peptide" evidence="2">
    <location>
        <begin position="1"/>
        <end position="21"/>
    </location>
</feature>
<dbReference type="EMBL" id="JAJNNZ010000003">
    <property type="protein sequence ID" value="MCJ2376135.1"/>
    <property type="molecule type" value="Genomic_DNA"/>
</dbReference>
<dbReference type="InterPro" id="IPR053713">
    <property type="entry name" value="Bact_OM_Channel_sf"/>
</dbReference>
<name>A0A9X2AV90_9VIBR</name>
<proteinExistence type="predicted"/>
<accession>A0A9X2AV90</accession>
<evidence type="ECO:0000256" key="1">
    <source>
        <dbReference type="ARBA" id="ARBA00022729"/>
    </source>
</evidence>
<dbReference type="AlphaFoldDB" id="A0A9X2AV90"/>
<reference evidence="3" key="1">
    <citation type="submission" date="2021-11" db="EMBL/GenBank/DDBJ databases">
        <title>Vibrio ZSDE26 sp. nov. and Vibrio ZSDZ34 sp. nov., isolated from coastal seawater in Qingdao.</title>
        <authorList>
            <person name="Zhang P."/>
        </authorList>
    </citation>
    <scope>NUCLEOTIDE SEQUENCE</scope>
    <source>
        <strain evidence="3">ZSDZ34</strain>
    </source>
</reference>
<evidence type="ECO:0000256" key="2">
    <source>
        <dbReference type="SAM" id="SignalP"/>
    </source>
</evidence>
<evidence type="ECO:0000313" key="4">
    <source>
        <dbReference type="Proteomes" id="UP001139488"/>
    </source>
</evidence>
<comment type="caution">
    <text evidence="3">The sequence shown here is derived from an EMBL/GenBank/DDBJ whole genome shotgun (WGS) entry which is preliminary data.</text>
</comment>
<evidence type="ECO:0000313" key="3">
    <source>
        <dbReference type="EMBL" id="MCJ2376135.1"/>
    </source>
</evidence>
<gene>
    <name evidence="3" type="ORF">LNL84_04735</name>
</gene>
<dbReference type="RefSeq" id="WP_244355534.1">
    <property type="nucleotide sequence ID" value="NZ_JAJNNZ010000003.1"/>
</dbReference>